<dbReference type="RefSeq" id="WP_165891505.1">
    <property type="nucleotide sequence ID" value="NZ_JAAPAP010000002.1"/>
</dbReference>
<dbReference type="PANTHER" id="PTHR34301">
    <property type="entry name" value="DNA-BINDING PROTEIN-RELATED"/>
    <property type="match status" value="1"/>
</dbReference>
<protein>
    <recommendedName>
        <fullName evidence="3">ATP-binding protein</fullName>
    </recommendedName>
</protein>
<dbReference type="InterPro" id="IPR027417">
    <property type="entry name" value="P-loop_NTPase"/>
</dbReference>
<sequence length="391" mass="42619">MRPNRGFGFRRSALARSIAEGLTGEGLADYSSGLFLAAPRRTGKSTFLREDLIPECLARGWLPVYVDLWANREADPALLISGAIAQALVPFEGRLRKLVKSMGVDRLSILRTLSWDFSKPQLPEGATLAQALGLLHQASGQLVVLVIDEAQHALTTEAGINAMFGLKAARDELNQGQDGDGLRLVFTGSSRDKLAHLVLNTKQPFYGSSVTPFPLLGDDFTRAYTEHLNAHLAEGNQFDPRDVAEAFQLVGCRPELLRTIIAEVSLELGAANNLGELLRNGAELVRAGVWSEFESSYNALTLPQRAVLEVMANCSVANQPFTPFSEVTVQAVGQLLKAWGSEVQASTTTIQAAIEALRDKELVWRASRGAYALEDKSMAEWLQHYRKGAMG</sequence>
<dbReference type="EMBL" id="JAAPAP010000002">
    <property type="protein sequence ID" value="NHN76179.1"/>
    <property type="molecule type" value="Genomic_DNA"/>
</dbReference>
<dbReference type="SUPFAM" id="SSF52540">
    <property type="entry name" value="P-loop containing nucleoside triphosphate hydrolases"/>
    <property type="match status" value="1"/>
</dbReference>
<accession>A0AA43Z4I2</accession>
<evidence type="ECO:0000313" key="1">
    <source>
        <dbReference type="EMBL" id="NHN76179.1"/>
    </source>
</evidence>
<name>A0AA43Z4I2_9GAMM</name>
<comment type="caution">
    <text evidence="1">The sequence shown here is derived from an EMBL/GenBank/DDBJ whole genome shotgun (WGS) entry which is preliminary data.</text>
</comment>
<proteinExistence type="predicted"/>
<evidence type="ECO:0000313" key="2">
    <source>
        <dbReference type="Proteomes" id="UP000736384"/>
    </source>
</evidence>
<evidence type="ECO:0008006" key="3">
    <source>
        <dbReference type="Google" id="ProtNLM"/>
    </source>
</evidence>
<dbReference type="PANTHER" id="PTHR34301:SF8">
    <property type="entry name" value="ATPASE DOMAIN-CONTAINING PROTEIN"/>
    <property type="match status" value="1"/>
</dbReference>
<dbReference type="Gene3D" id="3.40.50.300">
    <property type="entry name" value="P-loop containing nucleotide triphosphate hydrolases"/>
    <property type="match status" value="1"/>
</dbReference>
<gene>
    <name evidence="1" type="ORF">HA520_02590</name>
</gene>
<reference evidence="1" key="1">
    <citation type="submission" date="2020-03" db="EMBL/GenBank/DDBJ databases">
        <title>Genome assembly of Azotobacter chroococcum W5.</title>
        <authorList>
            <person name="Kannepalli A."/>
        </authorList>
    </citation>
    <scope>NUCLEOTIDE SEQUENCE</scope>
    <source>
        <strain evidence="1">W5</strain>
    </source>
</reference>
<dbReference type="AlphaFoldDB" id="A0AA43Z4I2"/>
<organism evidence="1 2">
    <name type="scientific">Azotobacter chroococcum</name>
    <dbReference type="NCBI Taxonomy" id="353"/>
    <lineage>
        <taxon>Bacteria</taxon>
        <taxon>Pseudomonadati</taxon>
        <taxon>Pseudomonadota</taxon>
        <taxon>Gammaproteobacteria</taxon>
        <taxon>Pseudomonadales</taxon>
        <taxon>Pseudomonadaceae</taxon>
        <taxon>Azotobacter</taxon>
    </lineage>
</organism>
<dbReference type="Proteomes" id="UP000736384">
    <property type="component" value="Unassembled WGS sequence"/>
</dbReference>